<sequence>MERKFYDKYTALKKRKLLDEGLERKREAEFKELYDAMKDWVRGLENDKEELFEKLADKEDELEKARQDFLADIRAKDSEILRLKQLLDEKTEKNNSTATKSMDQTPEAIHDNPTRISPRRKTPQSNIEAKRVQLSESNVIPHSSLEKESQEPQCSRRYTCMTGNEITECPSAHMFHLLLQSLARMKLTVDDGTERFSVSFYHEATGYSFTLTWLEKPGEWSYKLSSLGTLERIAVNWMKQDIRFSMNMCRLFFERISNIITKG</sequence>
<protein>
    <recommendedName>
        <fullName evidence="2">DUF7806 domain-containing protein</fullName>
    </recommendedName>
</protein>
<proteinExistence type="predicted"/>
<evidence type="ECO:0000256" key="1">
    <source>
        <dbReference type="SAM" id="MobiDB-lite"/>
    </source>
</evidence>
<feature type="region of interest" description="Disordered" evidence="1">
    <location>
        <begin position="91"/>
        <end position="128"/>
    </location>
</feature>
<dbReference type="AlphaFoldDB" id="A0A8T0RTQ4"/>
<dbReference type="PANTHER" id="PTHR35489:SF2">
    <property type="entry name" value="TITAN9"/>
    <property type="match status" value="1"/>
</dbReference>
<reference evidence="3" key="1">
    <citation type="submission" date="2020-05" db="EMBL/GenBank/DDBJ databases">
        <title>WGS assembly of Panicum virgatum.</title>
        <authorList>
            <person name="Lovell J.T."/>
            <person name="Jenkins J."/>
            <person name="Shu S."/>
            <person name="Juenger T.E."/>
            <person name="Schmutz J."/>
        </authorList>
    </citation>
    <scope>NUCLEOTIDE SEQUENCE</scope>
    <source>
        <strain evidence="3">AP13</strain>
    </source>
</reference>
<evidence type="ECO:0000313" key="3">
    <source>
        <dbReference type="EMBL" id="KAG2587933.1"/>
    </source>
</evidence>
<dbReference type="InterPro" id="IPR056708">
    <property type="entry name" value="DUF7806"/>
</dbReference>
<gene>
    <name evidence="3" type="ORF">PVAP13_5NG184200</name>
</gene>
<dbReference type="OrthoDB" id="759501at2759"/>
<accession>A0A8T0RTQ4</accession>
<dbReference type="Proteomes" id="UP000823388">
    <property type="component" value="Chromosome 5N"/>
</dbReference>
<evidence type="ECO:0000313" key="4">
    <source>
        <dbReference type="Proteomes" id="UP000823388"/>
    </source>
</evidence>
<evidence type="ECO:0000259" key="2">
    <source>
        <dbReference type="Pfam" id="PF25091"/>
    </source>
</evidence>
<dbReference type="EMBL" id="CM029046">
    <property type="protein sequence ID" value="KAG2587933.1"/>
    <property type="molecule type" value="Genomic_DNA"/>
</dbReference>
<comment type="caution">
    <text evidence="3">The sequence shown here is derived from an EMBL/GenBank/DDBJ whole genome shotgun (WGS) entry which is preliminary data.</text>
</comment>
<organism evidence="3 4">
    <name type="scientific">Panicum virgatum</name>
    <name type="common">Blackwell switchgrass</name>
    <dbReference type="NCBI Taxonomy" id="38727"/>
    <lineage>
        <taxon>Eukaryota</taxon>
        <taxon>Viridiplantae</taxon>
        <taxon>Streptophyta</taxon>
        <taxon>Embryophyta</taxon>
        <taxon>Tracheophyta</taxon>
        <taxon>Spermatophyta</taxon>
        <taxon>Magnoliopsida</taxon>
        <taxon>Liliopsida</taxon>
        <taxon>Poales</taxon>
        <taxon>Poaceae</taxon>
        <taxon>PACMAD clade</taxon>
        <taxon>Panicoideae</taxon>
        <taxon>Panicodae</taxon>
        <taxon>Paniceae</taxon>
        <taxon>Panicinae</taxon>
        <taxon>Panicum</taxon>
        <taxon>Panicum sect. Hiantes</taxon>
    </lineage>
</organism>
<feature type="domain" description="DUF7806" evidence="2">
    <location>
        <begin position="172"/>
        <end position="260"/>
    </location>
</feature>
<dbReference type="PANTHER" id="PTHR35489">
    <property type="entry name" value="TITAN9"/>
    <property type="match status" value="1"/>
</dbReference>
<dbReference type="GO" id="GO:0003006">
    <property type="term" value="P:developmental process involved in reproduction"/>
    <property type="evidence" value="ECO:0007669"/>
    <property type="project" value="TreeGrafter"/>
</dbReference>
<dbReference type="Pfam" id="PF25091">
    <property type="entry name" value="DUF7806"/>
    <property type="match status" value="1"/>
</dbReference>
<feature type="compositionally biased region" description="Polar residues" evidence="1">
    <location>
        <begin position="94"/>
        <end position="104"/>
    </location>
</feature>
<name>A0A8T0RTQ4_PANVG</name>
<keyword evidence="4" id="KW-1185">Reference proteome</keyword>